<dbReference type="Proteomes" id="UP000027238">
    <property type="component" value="Unassembled WGS sequence"/>
</dbReference>
<dbReference type="HOGENOM" id="CLU_2812233_0_0_1"/>
<keyword evidence="2" id="KW-1185">Reference proteome</keyword>
<accession>A0A066X983</accession>
<reference evidence="2" key="1">
    <citation type="journal article" date="2014" name="Genome Announc.">
        <title>Draft genome sequence of Colletotrichum sublineola, a destructive pathogen of cultivated sorghum.</title>
        <authorList>
            <person name="Baroncelli R."/>
            <person name="Sanz-Martin J.M."/>
            <person name="Rech G.E."/>
            <person name="Sukno S.A."/>
            <person name="Thon M.R."/>
        </authorList>
    </citation>
    <scope>NUCLEOTIDE SEQUENCE [LARGE SCALE GENOMIC DNA]</scope>
    <source>
        <strain evidence="2">TX430BB</strain>
    </source>
</reference>
<comment type="caution">
    <text evidence="1">The sequence shown here is derived from an EMBL/GenBank/DDBJ whole genome shotgun (WGS) entry which is preliminary data.</text>
</comment>
<protein>
    <submittedName>
        <fullName evidence="1">Uncharacterized protein</fullName>
    </submittedName>
</protein>
<dbReference type="AlphaFoldDB" id="A0A066X983"/>
<gene>
    <name evidence="1" type="ORF">CSUB01_01307</name>
</gene>
<evidence type="ECO:0000313" key="2">
    <source>
        <dbReference type="Proteomes" id="UP000027238"/>
    </source>
</evidence>
<evidence type="ECO:0000313" key="1">
    <source>
        <dbReference type="EMBL" id="KDN64214.1"/>
    </source>
</evidence>
<organism evidence="1 2">
    <name type="scientific">Colletotrichum sublineola</name>
    <name type="common">Sorghum anthracnose fungus</name>
    <dbReference type="NCBI Taxonomy" id="1173701"/>
    <lineage>
        <taxon>Eukaryota</taxon>
        <taxon>Fungi</taxon>
        <taxon>Dikarya</taxon>
        <taxon>Ascomycota</taxon>
        <taxon>Pezizomycotina</taxon>
        <taxon>Sordariomycetes</taxon>
        <taxon>Hypocreomycetidae</taxon>
        <taxon>Glomerellales</taxon>
        <taxon>Glomerellaceae</taxon>
        <taxon>Colletotrichum</taxon>
        <taxon>Colletotrichum graminicola species complex</taxon>
    </lineage>
</organism>
<dbReference type="EMBL" id="JMSE01001147">
    <property type="protein sequence ID" value="KDN64214.1"/>
    <property type="molecule type" value="Genomic_DNA"/>
</dbReference>
<sequence length="67" mass="7483">MKQRTAPDWIIGHCVRSWFGSWRKTDTHLTAYQAGQGPGQIALVAPLEIEAHMFDVQVIGGAARGYW</sequence>
<name>A0A066X983_COLSU</name>
<proteinExistence type="predicted"/>